<feature type="domain" description="TonB C-terminal" evidence="1">
    <location>
        <begin position="67"/>
        <end position="141"/>
    </location>
</feature>
<organism evidence="2 3">
    <name type="scientific">Chitinophaga jiangningensis</name>
    <dbReference type="NCBI Taxonomy" id="1419482"/>
    <lineage>
        <taxon>Bacteria</taxon>
        <taxon>Pseudomonadati</taxon>
        <taxon>Bacteroidota</taxon>
        <taxon>Chitinophagia</taxon>
        <taxon>Chitinophagales</taxon>
        <taxon>Chitinophagaceae</taxon>
        <taxon>Chitinophaga</taxon>
    </lineage>
</organism>
<proteinExistence type="predicted"/>
<evidence type="ECO:0000259" key="1">
    <source>
        <dbReference type="Pfam" id="PF03544"/>
    </source>
</evidence>
<keyword evidence="3" id="KW-1185">Reference proteome</keyword>
<dbReference type="PROSITE" id="PS51257">
    <property type="entry name" value="PROKAR_LIPOPROTEIN"/>
    <property type="match status" value="1"/>
</dbReference>
<dbReference type="InterPro" id="IPR037682">
    <property type="entry name" value="TonB_C"/>
</dbReference>
<protein>
    <submittedName>
        <fullName evidence="2">TonB protein C-terminal</fullName>
    </submittedName>
</protein>
<dbReference type="Proteomes" id="UP000184420">
    <property type="component" value="Unassembled WGS sequence"/>
</dbReference>
<dbReference type="AlphaFoldDB" id="A0A1M6V7Y1"/>
<name>A0A1M6V7Y1_9BACT</name>
<dbReference type="EMBL" id="FRBL01000001">
    <property type="protein sequence ID" value="SHK77491.1"/>
    <property type="molecule type" value="Genomic_DNA"/>
</dbReference>
<dbReference type="RefSeq" id="WP_073076980.1">
    <property type="nucleotide sequence ID" value="NZ_FRBL01000001.1"/>
</dbReference>
<evidence type="ECO:0000313" key="3">
    <source>
        <dbReference type="Proteomes" id="UP000184420"/>
    </source>
</evidence>
<dbReference type="Pfam" id="PF03544">
    <property type="entry name" value="TonB_C"/>
    <property type="match status" value="1"/>
</dbReference>
<sequence>MRVALIILGLIPLGYGCKTQKSGGATFNCVQVYDSSLQQHVYTTVDKMPVFEKADISLHKYFTNHFHYPNDQEAFQGSINLVFIVDEYGKAKYGRILNKDSASLTLVDKEALRVLNNMPLWTAGLCNGKKVPVRMYWPIRF</sequence>
<gene>
    <name evidence="2" type="ORF">SAMN05444266_10197</name>
</gene>
<evidence type="ECO:0000313" key="2">
    <source>
        <dbReference type="EMBL" id="SHK77491.1"/>
    </source>
</evidence>
<dbReference type="STRING" id="1419482.SAMN05444266_10197"/>
<dbReference type="Gene3D" id="3.30.1150.10">
    <property type="match status" value="1"/>
</dbReference>
<accession>A0A1M6V7Y1</accession>
<dbReference type="GO" id="GO:0055085">
    <property type="term" value="P:transmembrane transport"/>
    <property type="evidence" value="ECO:0007669"/>
    <property type="project" value="InterPro"/>
</dbReference>
<dbReference type="SUPFAM" id="SSF74653">
    <property type="entry name" value="TolA/TonB C-terminal domain"/>
    <property type="match status" value="1"/>
</dbReference>
<reference evidence="2 3" key="1">
    <citation type="submission" date="2016-11" db="EMBL/GenBank/DDBJ databases">
        <authorList>
            <person name="Jaros S."/>
            <person name="Januszkiewicz K."/>
            <person name="Wedrychowicz H."/>
        </authorList>
    </citation>
    <scope>NUCLEOTIDE SEQUENCE [LARGE SCALE GENOMIC DNA]</scope>
    <source>
        <strain evidence="2 3">DSM 27406</strain>
    </source>
</reference>